<dbReference type="OrthoDB" id="4753487at2"/>
<evidence type="ECO:0000259" key="3">
    <source>
        <dbReference type="Pfam" id="PF00823"/>
    </source>
</evidence>
<feature type="domain" description="PPE-PPW subfamily C-terminal" evidence="4">
    <location>
        <begin position="445"/>
        <end position="489"/>
    </location>
</feature>
<dbReference type="InterPro" id="IPR043641">
    <property type="entry name" value="PPE-PPW_C"/>
</dbReference>
<comment type="similarity">
    <text evidence="1">Belongs to the mycobacterial PPE family.</text>
</comment>
<evidence type="ECO:0000313" key="6">
    <source>
        <dbReference type="Proteomes" id="UP000192739"/>
    </source>
</evidence>
<feature type="region of interest" description="Disordered" evidence="2">
    <location>
        <begin position="477"/>
        <end position="510"/>
    </location>
</feature>
<comment type="caution">
    <text evidence="5">The sequence shown here is derived from an EMBL/GenBank/DDBJ whole genome shotgun (WGS) entry which is preliminary data.</text>
</comment>
<feature type="region of interest" description="Disordered" evidence="2">
    <location>
        <begin position="386"/>
        <end position="417"/>
    </location>
</feature>
<gene>
    <name evidence="5" type="ORF">BST27_22985</name>
</gene>
<dbReference type="Proteomes" id="UP000192739">
    <property type="component" value="Unassembled WGS sequence"/>
</dbReference>
<dbReference type="AlphaFoldDB" id="A0A1E3SJJ4"/>
<evidence type="ECO:0000313" key="5">
    <source>
        <dbReference type="EMBL" id="ORA97173.1"/>
    </source>
</evidence>
<feature type="region of interest" description="Disordered" evidence="2">
    <location>
        <begin position="182"/>
        <end position="205"/>
    </location>
</feature>
<feature type="compositionally biased region" description="Low complexity" evidence="2">
    <location>
        <begin position="330"/>
        <end position="348"/>
    </location>
</feature>
<dbReference type="RefSeq" id="WP_069417880.1">
    <property type="nucleotide sequence ID" value="NZ_JACKTC010000007.1"/>
</dbReference>
<keyword evidence="6" id="KW-1185">Reference proteome</keyword>
<dbReference type="PANTHER" id="PTHR46766">
    <property type="entry name" value="GLUTAMINE-RICH PROTEIN 2"/>
    <property type="match status" value="1"/>
</dbReference>
<sequence>MAIWMAFPPEIPSAELSSGPGPGGLFSAAQAWSSLSAEYASTANELAEILAGVQAGAWEGPTAARYTAAHVPYLAWLSQASANSAAVAARHEAVAAAYAIALAAMPTLAELAANHVTHAVLVATNFFGINTIPIALNEADYVRMWIQAATTMTDYEAVSNAAAASAPHTEPAPLIQPLHAEHEHEPGHEDEPGHDHGGIIDNDEGDPTQLSWWVNRVTQITQTLGRDLADFPQNPSASLARLASDIPLLIADEISHAGEVISTFPQLQAIPFLLPLANVGFAGGAAGLSGLAGIEPGVVPAPTAPMPAAPEPGLQGVGISPMHVAATATQTSVPTSASATTVPTAGTPGSPPPPATGLAGGIYPYLVGGPGIGPDAVMRVGAQRGAPEPDLVTTPSAAAASAREKERARRRRKAAMPDRGYRHEFVSLDDDPIEDMDRNGAAMGSDRGARVLGFSGVASDAGTRAAGLASVGRGEFGRAPVVPMLPGTWATGEEDGEGGDGASHFENPRR</sequence>
<dbReference type="InterPro" id="IPR000030">
    <property type="entry name" value="PPE_dom"/>
</dbReference>
<name>A0A1E3SJJ4_MYCIE</name>
<feature type="region of interest" description="Disordered" evidence="2">
    <location>
        <begin position="330"/>
        <end position="354"/>
    </location>
</feature>
<feature type="domain" description="PPE" evidence="3">
    <location>
        <begin position="4"/>
        <end position="166"/>
    </location>
</feature>
<protein>
    <submittedName>
        <fullName evidence="5">PPE family protein</fullName>
    </submittedName>
</protein>
<dbReference type="PANTHER" id="PTHR46766:SF1">
    <property type="entry name" value="GLUTAMINE-RICH PROTEIN 2"/>
    <property type="match status" value="1"/>
</dbReference>
<organism evidence="5 6">
    <name type="scientific">Mycobacterium intermedium</name>
    <dbReference type="NCBI Taxonomy" id="28445"/>
    <lineage>
        <taxon>Bacteria</taxon>
        <taxon>Bacillati</taxon>
        <taxon>Actinomycetota</taxon>
        <taxon>Actinomycetes</taxon>
        <taxon>Mycobacteriales</taxon>
        <taxon>Mycobacteriaceae</taxon>
        <taxon>Mycobacterium</taxon>
        <taxon>Mycobacterium simiae complex</taxon>
    </lineage>
</organism>
<dbReference type="Pfam" id="PF00823">
    <property type="entry name" value="PPE"/>
    <property type="match status" value="1"/>
</dbReference>
<dbReference type="Pfam" id="PF18878">
    <property type="entry name" value="PPE-PPW"/>
    <property type="match status" value="1"/>
</dbReference>
<evidence type="ECO:0000256" key="1">
    <source>
        <dbReference type="ARBA" id="ARBA00010652"/>
    </source>
</evidence>
<accession>A0A1E3SJJ4</accession>
<feature type="compositionally biased region" description="Basic and acidic residues" evidence="2">
    <location>
        <begin position="182"/>
        <end position="198"/>
    </location>
</feature>
<dbReference type="EMBL" id="MVHT01000079">
    <property type="protein sequence ID" value="ORA97173.1"/>
    <property type="molecule type" value="Genomic_DNA"/>
</dbReference>
<dbReference type="InterPro" id="IPR038332">
    <property type="entry name" value="PPE_sf"/>
</dbReference>
<dbReference type="GO" id="GO:0052572">
    <property type="term" value="P:response to host immune response"/>
    <property type="evidence" value="ECO:0007669"/>
    <property type="project" value="TreeGrafter"/>
</dbReference>
<evidence type="ECO:0000259" key="4">
    <source>
        <dbReference type="Pfam" id="PF18878"/>
    </source>
</evidence>
<reference evidence="5 6" key="1">
    <citation type="submission" date="2017-02" db="EMBL/GenBank/DDBJ databases">
        <title>The new phylogeny of genus Mycobacterium.</title>
        <authorList>
            <person name="Tortoli E."/>
            <person name="Trovato A."/>
            <person name="Cirillo D.M."/>
        </authorList>
    </citation>
    <scope>NUCLEOTIDE SEQUENCE [LARGE SCALE GENOMIC DNA]</scope>
    <source>
        <strain evidence="5 6">DSM 44049</strain>
    </source>
</reference>
<dbReference type="FunFam" id="1.20.1260.20:FF:000001">
    <property type="entry name" value="PPE family protein PPE41"/>
    <property type="match status" value="1"/>
</dbReference>
<proteinExistence type="inferred from homology"/>
<dbReference type="SUPFAM" id="SSF140459">
    <property type="entry name" value="PE/PPE dimer-like"/>
    <property type="match status" value="1"/>
</dbReference>
<dbReference type="Gene3D" id="1.20.1260.20">
    <property type="entry name" value="PPE superfamily"/>
    <property type="match status" value="1"/>
</dbReference>
<evidence type="ECO:0000256" key="2">
    <source>
        <dbReference type="SAM" id="MobiDB-lite"/>
    </source>
</evidence>